<evidence type="ECO:0000313" key="2">
    <source>
        <dbReference type="Proteomes" id="UP000283841"/>
    </source>
</evidence>
<dbReference type="VEuPathDB" id="FungiDB:C8Q69DRAFT_497691"/>
<dbReference type="AlphaFoldDB" id="A0A443HVW4"/>
<name>A0A443HVW4_BYSSP</name>
<accession>A0A443HVW4</accession>
<proteinExistence type="predicted"/>
<dbReference type="EMBL" id="RCNU01000004">
    <property type="protein sequence ID" value="RWQ95972.1"/>
    <property type="molecule type" value="Genomic_DNA"/>
</dbReference>
<sequence length="104" mass="11398">MYYADCSVHTAEITRACLILSKIQGLRFTDNPTLTGRWCFYVNLPLGAVPATVLLFFRGSEDGGKVSFIDQLKQMDLFGSLGVSVKKGTEESTGSAYNRVLTIP</sequence>
<evidence type="ECO:0000313" key="1">
    <source>
        <dbReference type="EMBL" id="RWQ95972.1"/>
    </source>
</evidence>
<dbReference type="Proteomes" id="UP000283841">
    <property type="component" value="Unassembled WGS sequence"/>
</dbReference>
<gene>
    <name evidence="1" type="ORF">C8Q69DRAFT_497691</name>
</gene>
<reference evidence="1 2" key="1">
    <citation type="journal article" date="2018" name="Front. Microbiol.">
        <title>Genomic and genetic insights into a cosmopolitan fungus, Paecilomyces variotii (Eurotiales).</title>
        <authorList>
            <person name="Urquhart A.S."/>
            <person name="Mondo S.J."/>
            <person name="Makela M.R."/>
            <person name="Hane J.K."/>
            <person name="Wiebenga A."/>
            <person name="He G."/>
            <person name="Mihaltcheva S."/>
            <person name="Pangilinan J."/>
            <person name="Lipzen A."/>
            <person name="Barry K."/>
            <person name="de Vries R.P."/>
            <person name="Grigoriev I.V."/>
            <person name="Idnurm A."/>
        </authorList>
    </citation>
    <scope>NUCLEOTIDE SEQUENCE [LARGE SCALE GENOMIC DNA]</scope>
    <source>
        <strain evidence="1 2">CBS 101075</strain>
    </source>
</reference>
<protein>
    <submittedName>
        <fullName evidence="1">Uncharacterized protein</fullName>
    </submittedName>
</protein>
<keyword evidence="2" id="KW-1185">Reference proteome</keyword>
<dbReference type="RefSeq" id="XP_028485617.1">
    <property type="nucleotide sequence ID" value="XM_028632283.1"/>
</dbReference>
<organism evidence="1 2">
    <name type="scientific">Byssochlamys spectabilis</name>
    <name type="common">Paecilomyces variotii</name>
    <dbReference type="NCBI Taxonomy" id="264951"/>
    <lineage>
        <taxon>Eukaryota</taxon>
        <taxon>Fungi</taxon>
        <taxon>Dikarya</taxon>
        <taxon>Ascomycota</taxon>
        <taxon>Pezizomycotina</taxon>
        <taxon>Eurotiomycetes</taxon>
        <taxon>Eurotiomycetidae</taxon>
        <taxon>Eurotiales</taxon>
        <taxon>Thermoascaceae</taxon>
        <taxon>Paecilomyces</taxon>
    </lineage>
</organism>
<comment type="caution">
    <text evidence="1">The sequence shown here is derived from an EMBL/GenBank/DDBJ whole genome shotgun (WGS) entry which is preliminary data.</text>
</comment>
<dbReference type="GeneID" id="39601560"/>